<keyword evidence="10" id="KW-1185">Reference proteome</keyword>
<feature type="compositionally biased region" description="Polar residues" evidence="7">
    <location>
        <begin position="258"/>
        <end position="271"/>
    </location>
</feature>
<evidence type="ECO:0000256" key="3">
    <source>
        <dbReference type="ARBA" id="ARBA00023125"/>
    </source>
</evidence>
<dbReference type="GO" id="GO:0045317">
    <property type="term" value="P:equator specification"/>
    <property type="evidence" value="ECO:0007669"/>
    <property type="project" value="UniProtKB-ARBA"/>
</dbReference>
<dbReference type="Pfam" id="PF05920">
    <property type="entry name" value="Homeobox_KN"/>
    <property type="match status" value="1"/>
</dbReference>
<protein>
    <recommendedName>
        <fullName evidence="8">Homeobox domain-containing protein</fullName>
    </recommendedName>
</protein>
<dbReference type="SUPFAM" id="SSF46689">
    <property type="entry name" value="Homeodomain-like"/>
    <property type="match status" value="1"/>
</dbReference>
<comment type="similarity">
    <text evidence="2">Belongs to the TALE/IRO homeobox family.</text>
</comment>
<feature type="region of interest" description="Disordered" evidence="7">
    <location>
        <begin position="225"/>
        <end position="271"/>
    </location>
</feature>
<accession>A0A7R9KFE3</accession>
<dbReference type="GO" id="GO:0045926">
    <property type="term" value="P:negative regulation of growth"/>
    <property type="evidence" value="ECO:0007669"/>
    <property type="project" value="UniProtKB-ARBA"/>
</dbReference>
<dbReference type="GO" id="GO:0042693">
    <property type="term" value="P:muscle cell fate commitment"/>
    <property type="evidence" value="ECO:0007669"/>
    <property type="project" value="UniProtKB-ARBA"/>
</dbReference>
<evidence type="ECO:0000313" key="10">
    <source>
        <dbReference type="Proteomes" id="UP000759131"/>
    </source>
</evidence>
<feature type="DNA-binding region" description="Homeobox" evidence="6">
    <location>
        <begin position="158"/>
        <end position="220"/>
    </location>
</feature>
<dbReference type="EMBL" id="OC855316">
    <property type="protein sequence ID" value="CAD7621753.1"/>
    <property type="molecule type" value="Genomic_DNA"/>
</dbReference>
<keyword evidence="3 6" id="KW-0238">DNA-binding</keyword>
<dbReference type="GO" id="GO:0005634">
    <property type="term" value="C:nucleus"/>
    <property type="evidence" value="ECO:0007669"/>
    <property type="project" value="UniProtKB-SubCell"/>
</dbReference>
<dbReference type="SMART" id="SM00389">
    <property type="entry name" value="HOX"/>
    <property type="match status" value="1"/>
</dbReference>
<dbReference type="PANTHER" id="PTHR11211:SF40">
    <property type="entry name" value="MIRROR, ISOFORM C"/>
    <property type="match status" value="1"/>
</dbReference>
<gene>
    <name evidence="9" type="ORF">OSB1V03_LOCUS2223</name>
</gene>
<dbReference type="InterPro" id="IPR001356">
    <property type="entry name" value="HD"/>
</dbReference>
<dbReference type="GO" id="GO:0048468">
    <property type="term" value="P:cell development"/>
    <property type="evidence" value="ECO:0007669"/>
    <property type="project" value="TreeGrafter"/>
</dbReference>
<name>A0A7R9KFE3_9ACAR</name>
<dbReference type="EMBL" id="CAJPIZ010000741">
    <property type="protein sequence ID" value="CAG2102183.1"/>
    <property type="molecule type" value="Genomic_DNA"/>
</dbReference>
<organism evidence="9">
    <name type="scientific">Medioppia subpectinata</name>
    <dbReference type="NCBI Taxonomy" id="1979941"/>
    <lineage>
        <taxon>Eukaryota</taxon>
        <taxon>Metazoa</taxon>
        <taxon>Ecdysozoa</taxon>
        <taxon>Arthropoda</taxon>
        <taxon>Chelicerata</taxon>
        <taxon>Arachnida</taxon>
        <taxon>Acari</taxon>
        <taxon>Acariformes</taxon>
        <taxon>Sarcoptiformes</taxon>
        <taxon>Oribatida</taxon>
        <taxon>Brachypylina</taxon>
        <taxon>Oppioidea</taxon>
        <taxon>Oppiidae</taxon>
        <taxon>Medioppia</taxon>
    </lineage>
</organism>
<keyword evidence="5 6" id="KW-0539">Nucleus</keyword>
<comment type="subcellular location">
    <subcellularLocation>
        <location evidence="1 6">Nucleus</location>
    </subcellularLocation>
</comment>
<evidence type="ECO:0000256" key="6">
    <source>
        <dbReference type="PROSITE-ProRule" id="PRU00108"/>
    </source>
</evidence>
<evidence type="ECO:0000259" key="8">
    <source>
        <dbReference type="PROSITE" id="PS50071"/>
    </source>
</evidence>
<dbReference type="FunFam" id="1.10.10.60:FF:000003">
    <property type="entry name" value="Iroquois-class homeobox protein IRX"/>
    <property type="match status" value="1"/>
</dbReference>
<feature type="domain" description="Homeobox" evidence="8">
    <location>
        <begin position="156"/>
        <end position="219"/>
    </location>
</feature>
<dbReference type="InterPro" id="IPR009057">
    <property type="entry name" value="Homeodomain-like_sf"/>
</dbReference>
<dbReference type="GO" id="GO:0030182">
    <property type="term" value="P:neuron differentiation"/>
    <property type="evidence" value="ECO:0007669"/>
    <property type="project" value="TreeGrafter"/>
</dbReference>
<evidence type="ECO:0000256" key="1">
    <source>
        <dbReference type="ARBA" id="ARBA00004123"/>
    </source>
</evidence>
<feature type="compositionally biased region" description="Acidic residues" evidence="7">
    <location>
        <begin position="232"/>
        <end position="245"/>
    </location>
</feature>
<keyword evidence="4 6" id="KW-0371">Homeobox</keyword>
<dbReference type="PROSITE" id="PS00027">
    <property type="entry name" value="HOMEOBOX_1"/>
    <property type="match status" value="1"/>
</dbReference>
<evidence type="ECO:0000256" key="4">
    <source>
        <dbReference type="ARBA" id="ARBA00023155"/>
    </source>
</evidence>
<dbReference type="PANTHER" id="PTHR11211">
    <property type="entry name" value="IROQUOIS-CLASS HOMEODOMAIN PROTEIN IRX"/>
    <property type="match status" value="1"/>
</dbReference>
<dbReference type="Proteomes" id="UP000759131">
    <property type="component" value="Unassembled WGS sequence"/>
</dbReference>
<dbReference type="Gene3D" id="1.10.10.60">
    <property type="entry name" value="Homeodomain-like"/>
    <property type="match status" value="1"/>
</dbReference>
<sequence>MTSNSNNSTADSPCCSSTGGTDTLINDFQLKQELPSERDNKQLASVAISVIIGLVTWVQSTTPLSPSTSSVCALTTPYDSRLISGHYPRLGSFYGSSYTEQNSFYTSGTNPFYSSFGNPYDLKDPNGNPGWGTLPQTTCYLYDPIYSPYSERYGAMDGVSRRKNVTRDSTTTLKAWLSEHRKNPYPTKGEKIMLAIITKMTLTQVSTWFANARRRLKKENKMTWEPRNRCDDNDDDDILSSDEDNDNSKVETTLPDGQHSQHTANHSNNSSLSESRVCKDLHISRQYMDPIKVLRTLKRFICLKPPIVRSMTGSYGKAISRLC</sequence>
<evidence type="ECO:0000313" key="9">
    <source>
        <dbReference type="EMBL" id="CAD7621753.1"/>
    </source>
</evidence>
<proteinExistence type="inferred from homology"/>
<dbReference type="GO" id="GO:0000978">
    <property type="term" value="F:RNA polymerase II cis-regulatory region sequence-specific DNA binding"/>
    <property type="evidence" value="ECO:0007669"/>
    <property type="project" value="TreeGrafter"/>
</dbReference>
<dbReference type="PROSITE" id="PS50071">
    <property type="entry name" value="HOMEOBOX_2"/>
    <property type="match status" value="1"/>
</dbReference>
<dbReference type="InterPro" id="IPR008422">
    <property type="entry name" value="KN_HD"/>
</dbReference>
<dbReference type="CDD" id="cd00086">
    <property type="entry name" value="homeodomain"/>
    <property type="match status" value="1"/>
</dbReference>
<dbReference type="GO" id="GO:0000981">
    <property type="term" value="F:DNA-binding transcription factor activity, RNA polymerase II-specific"/>
    <property type="evidence" value="ECO:0007669"/>
    <property type="project" value="InterPro"/>
</dbReference>
<evidence type="ECO:0000256" key="2">
    <source>
        <dbReference type="ARBA" id="ARBA00008446"/>
    </source>
</evidence>
<evidence type="ECO:0000256" key="7">
    <source>
        <dbReference type="SAM" id="MobiDB-lite"/>
    </source>
</evidence>
<dbReference type="OrthoDB" id="5399138at2759"/>
<dbReference type="AlphaFoldDB" id="A0A7R9KFE3"/>
<dbReference type="InterPro" id="IPR017970">
    <property type="entry name" value="Homeobox_CS"/>
</dbReference>
<evidence type="ECO:0000256" key="5">
    <source>
        <dbReference type="ARBA" id="ARBA00023242"/>
    </source>
</evidence>
<reference evidence="9" key="1">
    <citation type="submission" date="2020-11" db="EMBL/GenBank/DDBJ databases">
        <authorList>
            <person name="Tran Van P."/>
        </authorList>
    </citation>
    <scope>NUCLEOTIDE SEQUENCE</scope>
</reference>